<dbReference type="RefSeq" id="WP_059079764.1">
    <property type="nucleotide sequence ID" value="NZ_BCMM01000008.1"/>
</dbReference>
<organism evidence="2 3">
    <name type="scientific">Streptomyces scabiei</name>
    <dbReference type="NCBI Taxonomy" id="1930"/>
    <lineage>
        <taxon>Bacteria</taxon>
        <taxon>Bacillati</taxon>
        <taxon>Actinomycetota</taxon>
        <taxon>Actinomycetes</taxon>
        <taxon>Kitasatosporales</taxon>
        <taxon>Streptomycetaceae</taxon>
        <taxon>Streptomyces</taxon>
    </lineage>
</organism>
<evidence type="ECO:0000313" key="2">
    <source>
        <dbReference type="EMBL" id="GAQ61916.1"/>
    </source>
</evidence>
<reference evidence="3" key="3">
    <citation type="submission" date="2016-02" db="EMBL/GenBank/DDBJ databases">
        <title>Draft genome of pathogenic Streptomyces sp. in Japan.</title>
        <authorList>
            <person name="Tomihama T."/>
            <person name="Ikenaga M."/>
            <person name="Sakai M."/>
            <person name="Okubo T."/>
            <person name="Ikeda S."/>
        </authorList>
    </citation>
    <scope>NUCLEOTIDE SEQUENCE [LARGE SCALE GENOMIC DNA]</scope>
    <source>
        <strain evidence="3">S58</strain>
    </source>
</reference>
<reference evidence="3" key="1">
    <citation type="submission" date="2015-11" db="EMBL/GenBank/DDBJ databases">
        <authorList>
            <consortium name="Cross-ministerial Strategic Innovation Promotion Program (SIP) consortium"/>
            <person name="Tomihama T."/>
            <person name="Ikenaga M."/>
            <person name="Sakai M."/>
            <person name="Okubo T."/>
            <person name="Ikeda S."/>
        </authorList>
    </citation>
    <scope>NUCLEOTIDE SEQUENCE [LARGE SCALE GENOMIC DNA]</scope>
    <source>
        <strain evidence="3">S58</strain>
    </source>
</reference>
<evidence type="ECO:0000256" key="1">
    <source>
        <dbReference type="SAM" id="MobiDB-lite"/>
    </source>
</evidence>
<dbReference type="OrthoDB" id="4323418at2"/>
<reference evidence="2 3" key="2">
    <citation type="journal article" date="2016" name="Genome Announc.">
        <title>Draft Genome Sequences of Streptomyces scabiei S58, Streptomyces turgidiscabies T45, and Streptomyces acidiscabies a10, the Pathogens of Potato Common Scab, Isolated in Japan.</title>
        <authorList>
            <person name="Tomihama T."/>
            <person name="Nishi Y."/>
            <person name="Sakai M."/>
            <person name="Ikenaga M."/>
            <person name="Okubo T."/>
            <person name="Ikeda S."/>
        </authorList>
    </citation>
    <scope>NUCLEOTIDE SEQUENCE [LARGE SCALE GENOMIC DNA]</scope>
    <source>
        <strain evidence="2 3">S58</strain>
    </source>
</reference>
<comment type="caution">
    <text evidence="2">The sequence shown here is derived from an EMBL/GenBank/DDBJ whole genome shotgun (WGS) entry which is preliminary data.</text>
</comment>
<evidence type="ECO:0000313" key="3">
    <source>
        <dbReference type="Proteomes" id="UP000067448"/>
    </source>
</evidence>
<gene>
    <name evidence="2" type="ORF">SsS58_02270</name>
</gene>
<protein>
    <submittedName>
        <fullName evidence="2">Uncharacterized protein</fullName>
    </submittedName>
</protein>
<dbReference type="AlphaFoldDB" id="A0A100JLV4"/>
<feature type="region of interest" description="Disordered" evidence="1">
    <location>
        <begin position="81"/>
        <end position="112"/>
    </location>
</feature>
<proteinExistence type="predicted"/>
<dbReference type="EMBL" id="BCMM01000008">
    <property type="protein sequence ID" value="GAQ61916.1"/>
    <property type="molecule type" value="Genomic_DNA"/>
</dbReference>
<sequence length="112" mass="12555">MPYNTPRPAPLNGPGECPRCGEAVIFCLNAKGNLQAVNRERRDYGNQAVRQDQAGRWHVRQLGKDRPTLEGSEALHWPHAATCTNPAPRPPAARRLSSSRVRVGVRPVRWQR</sequence>
<feature type="compositionally biased region" description="Low complexity" evidence="1">
    <location>
        <begin position="93"/>
        <end position="112"/>
    </location>
</feature>
<dbReference type="Proteomes" id="UP000067448">
    <property type="component" value="Unassembled WGS sequence"/>
</dbReference>
<name>A0A100JLV4_STRSC</name>
<accession>A0A100JLV4</accession>